<name>X1NKT4_9ZZZZ</name>
<dbReference type="Pfam" id="PF13505">
    <property type="entry name" value="OMP_b-brl"/>
    <property type="match status" value="1"/>
</dbReference>
<feature type="domain" description="Outer membrane protein beta-barrel" evidence="2">
    <location>
        <begin position="4"/>
        <end position="140"/>
    </location>
</feature>
<feature type="non-terminal residue" evidence="3">
    <location>
        <position position="1"/>
    </location>
</feature>
<protein>
    <recommendedName>
        <fullName evidence="2">Outer membrane protein beta-barrel domain-containing protein</fullName>
    </recommendedName>
</protein>
<evidence type="ECO:0000313" key="3">
    <source>
        <dbReference type="EMBL" id="GAI27415.1"/>
    </source>
</evidence>
<reference evidence="3" key="1">
    <citation type="journal article" date="2014" name="Front. Microbiol.">
        <title>High frequency of phylogenetically diverse reductive dehalogenase-homologous genes in deep subseafloor sedimentary metagenomes.</title>
        <authorList>
            <person name="Kawai M."/>
            <person name="Futagami T."/>
            <person name="Toyoda A."/>
            <person name="Takaki Y."/>
            <person name="Nishi S."/>
            <person name="Hori S."/>
            <person name="Arai W."/>
            <person name="Tsubouchi T."/>
            <person name="Morono Y."/>
            <person name="Uchiyama I."/>
            <person name="Ito T."/>
            <person name="Fujiyama A."/>
            <person name="Inagaki F."/>
            <person name="Takami H."/>
        </authorList>
    </citation>
    <scope>NUCLEOTIDE SEQUENCE</scope>
    <source>
        <strain evidence="3">Expedition CK06-06</strain>
    </source>
</reference>
<dbReference type="AlphaFoldDB" id="X1NKT4"/>
<dbReference type="Gene3D" id="2.40.160.20">
    <property type="match status" value="1"/>
</dbReference>
<keyword evidence="1" id="KW-0732">Signal</keyword>
<dbReference type="EMBL" id="BARV01020444">
    <property type="protein sequence ID" value="GAI27415.1"/>
    <property type="molecule type" value="Genomic_DNA"/>
</dbReference>
<gene>
    <name evidence="3" type="ORF">S06H3_34120</name>
</gene>
<dbReference type="SUPFAM" id="SSF56925">
    <property type="entry name" value="OMPA-like"/>
    <property type="match status" value="1"/>
</dbReference>
<dbReference type="InterPro" id="IPR027385">
    <property type="entry name" value="Beta-barrel_OMP"/>
</dbReference>
<comment type="caution">
    <text evidence="3">The sequence shown here is derived from an EMBL/GenBank/DDBJ whole genome shotgun (WGS) entry which is preliminary data.</text>
</comment>
<accession>X1NKT4</accession>
<organism evidence="3">
    <name type="scientific">marine sediment metagenome</name>
    <dbReference type="NCBI Taxonomy" id="412755"/>
    <lineage>
        <taxon>unclassified sequences</taxon>
        <taxon>metagenomes</taxon>
        <taxon>ecological metagenomes</taxon>
    </lineage>
</organism>
<evidence type="ECO:0000259" key="2">
    <source>
        <dbReference type="Pfam" id="PF13505"/>
    </source>
</evidence>
<sequence>IWGSDFTFGIDYLYAFPPYGIDFSAEYFAKEEKQTFFGITDKVNWRVIPLTATFLYFLPGKEGFSPYIGGGIGYYLTKFDFEEDWGDIPIFAGSAEESGIGFHAQGGFTLGENFFVEAKYSTADVEGVEAGGFTILVGYRL</sequence>
<proteinExistence type="predicted"/>
<evidence type="ECO:0000256" key="1">
    <source>
        <dbReference type="ARBA" id="ARBA00022729"/>
    </source>
</evidence>
<dbReference type="InterPro" id="IPR011250">
    <property type="entry name" value="OMP/PagP_B-barrel"/>
</dbReference>